<dbReference type="GO" id="GO:0004659">
    <property type="term" value="F:prenyltransferase activity"/>
    <property type="evidence" value="ECO:0007669"/>
    <property type="project" value="InterPro"/>
</dbReference>
<dbReference type="PROSITE" id="PS00444">
    <property type="entry name" value="POLYPRENYL_SYNTHASE_2"/>
    <property type="match status" value="1"/>
</dbReference>
<accession>A0A9D1PWE4</accession>
<evidence type="ECO:0000313" key="9">
    <source>
        <dbReference type="Proteomes" id="UP000886752"/>
    </source>
</evidence>
<evidence type="ECO:0000256" key="4">
    <source>
        <dbReference type="ARBA" id="ARBA00022723"/>
    </source>
</evidence>
<name>A0A9D1PWE4_9BACT</name>
<protein>
    <submittedName>
        <fullName evidence="8">Polyprenyl synthetase family protein</fullName>
    </submittedName>
</protein>
<dbReference type="SUPFAM" id="SSF48576">
    <property type="entry name" value="Terpenoid synthases"/>
    <property type="match status" value="1"/>
</dbReference>
<sequence length="302" mass="32347">MAAQDDNWDGTRVRALLKQRGQLVEEHLSSCVSQAGTPDRLKESMRYSLLAGGKRLRPVLCLTAAGLFGVAPEKVLPFACGIEMIHTYSLIHDDLPAMDNDDLRRGRPSNHRAFDEATAILAGDALQADAFYSMTLCDLPAGQVLAALRAFATAAGSTGMCGGQELDMQWTGQTVQLSDLEHLHALKTGAILRASVVCGALLAGAGEDALEALSAYGASLGVAFQIADDILDVVSDTETLGKPAGSDEEQHKNTYPSILGLERSRELAREYARRAQDALRPFEGDDAAFLKGLALYTVERVN</sequence>
<dbReference type="Proteomes" id="UP000886752">
    <property type="component" value="Unassembled WGS sequence"/>
</dbReference>
<dbReference type="SFLD" id="SFLDS00005">
    <property type="entry name" value="Isoprenoid_Synthase_Type_I"/>
    <property type="match status" value="1"/>
</dbReference>
<evidence type="ECO:0000256" key="2">
    <source>
        <dbReference type="ARBA" id="ARBA00006706"/>
    </source>
</evidence>
<dbReference type="InterPro" id="IPR053378">
    <property type="entry name" value="Prenyl_diphosphate_synthase"/>
</dbReference>
<dbReference type="NCBIfam" id="NF045485">
    <property type="entry name" value="FPPsyn"/>
    <property type="match status" value="1"/>
</dbReference>
<evidence type="ECO:0000313" key="8">
    <source>
        <dbReference type="EMBL" id="HIW00563.1"/>
    </source>
</evidence>
<keyword evidence="6" id="KW-0414">Isoprene biosynthesis</keyword>
<keyword evidence="4" id="KW-0479">Metal-binding</keyword>
<evidence type="ECO:0000256" key="5">
    <source>
        <dbReference type="ARBA" id="ARBA00022842"/>
    </source>
</evidence>
<dbReference type="Pfam" id="PF00348">
    <property type="entry name" value="polyprenyl_synt"/>
    <property type="match status" value="1"/>
</dbReference>
<dbReference type="InterPro" id="IPR008949">
    <property type="entry name" value="Isoprenoid_synthase_dom_sf"/>
</dbReference>
<evidence type="ECO:0000256" key="3">
    <source>
        <dbReference type="ARBA" id="ARBA00022679"/>
    </source>
</evidence>
<dbReference type="GO" id="GO:0046872">
    <property type="term" value="F:metal ion binding"/>
    <property type="evidence" value="ECO:0007669"/>
    <property type="project" value="UniProtKB-KW"/>
</dbReference>
<dbReference type="InterPro" id="IPR000092">
    <property type="entry name" value="Polyprenyl_synt"/>
</dbReference>
<evidence type="ECO:0000256" key="6">
    <source>
        <dbReference type="ARBA" id="ARBA00023229"/>
    </source>
</evidence>
<organism evidence="8 9">
    <name type="scientific">Candidatus Desulfovibrio intestinipullorum</name>
    <dbReference type="NCBI Taxonomy" id="2838536"/>
    <lineage>
        <taxon>Bacteria</taxon>
        <taxon>Pseudomonadati</taxon>
        <taxon>Thermodesulfobacteriota</taxon>
        <taxon>Desulfovibrionia</taxon>
        <taxon>Desulfovibrionales</taxon>
        <taxon>Desulfovibrionaceae</taxon>
        <taxon>Desulfovibrio</taxon>
    </lineage>
</organism>
<dbReference type="GO" id="GO:0016114">
    <property type="term" value="P:terpenoid biosynthetic process"/>
    <property type="evidence" value="ECO:0007669"/>
    <property type="project" value="UniProtKB-ARBA"/>
</dbReference>
<dbReference type="AlphaFoldDB" id="A0A9D1PWE4"/>
<keyword evidence="3 7" id="KW-0808">Transferase</keyword>
<comment type="cofactor">
    <cofactor evidence="1">
        <name>Mg(2+)</name>
        <dbReference type="ChEBI" id="CHEBI:18420"/>
    </cofactor>
</comment>
<proteinExistence type="inferred from homology"/>
<evidence type="ECO:0000256" key="7">
    <source>
        <dbReference type="RuleBase" id="RU004466"/>
    </source>
</evidence>
<dbReference type="PANTHER" id="PTHR43281">
    <property type="entry name" value="FARNESYL DIPHOSPHATE SYNTHASE"/>
    <property type="match status" value="1"/>
</dbReference>
<comment type="caution">
    <text evidence="8">The sequence shown here is derived from an EMBL/GenBank/DDBJ whole genome shotgun (WGS) entry which is preliminary data.</text>
</comment>
<dbReference type="FunFam" id="1.10.600.10:FF:000001">
    <property type="entry name" value="Geranylgeranyl diphosphate synthase"/>
    <property type="match status" value="1"/>
</dbReference>
<gene>
    <name evidence="8" type="ORF">H9894_05165</name>
</gene>
<dbReference type="SFLD" id="SFLDG01017">
    <property type="entry name" value="Polyprenyl_Transferase_Like"/>
    <property type="match status" value="1"/>
</dbReference>
<reference evidence="8" key="2">
    <citation type="submission" date="2021-04" db="EMBL/GenBank/DDBJ databases">
        <authorList>
            <person name="Gilroy R."/>
        </authorList>
    </citation>
    <scope>NUCLEOTIDE SEQUENCE</scope>
    <source>
        <strain evidence="8">ChiHecec2B26-446</strain>
    </source>
</reference>
<keyword evidence="5" id="KW-0460">Magnesium</keyword>
<dbReference type="PANTHER" id="PTHR43281:SF1">
    <property type="entry name" value="FARNESYL DIPHOSPHATE SYNTHASE"/>
    <property type="match status" value="1"/>
</dbReference>
<dbReference type="GO" id="GO:0005737">
    <property type="term" value="C:cytoplasm"/>
    <property type="evidence" value="ECO:0007669"/>
    <property type="project" value="UniProtKB-ARBA"/>
</dbReference>
<comment type="similarity">
    <text evidence="2 7">Belongs to the FPP/GGPP synthase family.</text>
</comment>
<evidence type="ECO:0000256" key="1">
    <source>
        <dbReference type="ARBA" id="ARBA00001946"/>
    </source>
</evidence>
<dbReference type="InterPro" id="IPR033749">
    <property type="entry name" value="Polyprenyl_synt_CS"/>
</dbReference>
<dbReference type="EMBL" id="DXHV01000054">
    <property type="protein sequence ID" value="HIW00563.1"/>
    <property type="molecule type" value="Genomic_DNA"/>
</dbReference>
<reference evidence="8" key="1">
    <citation type="journal article" date="2021" name="PeerJ">
        <title>Extensive microbial diversity within the chicken gut microbiome revealed by metagenomics and culture.</title>
        <authorList>
            <person name="Gilroy R."/>
            <person name="Ravi A."/>
            <person name="Getino M."/>
            <person name="Pursley I."/>
            <person name="Horton D.L."/>
            <person name="Alikhan N.F."/>
            <person name="Baker D."/>
            <person name="Gharbi K."/>
            <person name="Hall N."/>
            <person name="Watson M."/>
            <person name="Adriaenssens E.M."/>
            <person name="Foster-Nyarko E."/>
            <person name="Jarju S."/>
            <person name="Secka A."/>
            <person name="Antonio M."/>
            <person name="Oren A."/>
            <person name="Chaudhuri R.R."/>
            <person name="La Ragione R."/>
            <person name="Hildebrand F."/>
            <person name="Pallen M.J."/>
        </authorList>
    </citation>
    <scope>NUCLEOTIDE SEQUENCE</scope>
    <source>
        <strain evidence="8">ChiHecec2B26-446</strain>
    </source>
</reference>
<dbReference type="CDD" id="cd00685">
    <property type="entry name" value="Trans_IPPS_HT"/>
    <property type="match status" value="1"/>
</dbReference>
<dbReference type="PROSITE" id="PS00723">
    <property type="entry name" value="POLYPRENYL_SYNTHASE_1"/>
    <property type="match status" value="1"/>
</dbReference>
<dbReference type="Gene3D" id="1.10.600.10">
    <property type="entry name" value="Farnesyl Diphosphate Synthase"/>
    <property type="match status" value="1"/>
</dbReference>